<dbReference type="InterPro" id="IPR036734">
    <property type="entry name" value="Neur_chan_lig-bd_sf"/>
</dbReference>
<organism evidence="8 9">
    <name type="scientific">Plectus sambesii</name>
    <dbReference type="NCBI Taxonomy" id="2011161"/>
    <lineage>
        <taxon>Eukaryota</taxon>
        <taxon>Metazoa</taxon>
        <taxon>Ecdysozoa</taxon>
        <taxon>Nematoda</taxon>
        <taxon>Chromadorea</taxon>
        <taxon>Plectida</taxon>
        <taxon>Plectina</taxon>
        <taxon>Plectoidea</taxon>
        <taxon>Plectidae</taxon>
        <taxon>Plectus</taxon>
    </lineage>
</organism>
<keyword evidence="8" id="KW-1185">Reference proteome</keyword>
<protein>
    <submittedName>
        <fullName evidence="9">Uncharacterized protein</fullName>
    </submittedName>
</protein>
<dbReference type="GO" id="GO:0004888">
    <property type="term" value="F:transmembrane signaling receptor activity"/>
    <property type="evidence" value="ECO:0007669"/>
    <property type="project" value="InterPro"/>
</dbReference>
<evidence type="ECO:0000256" key="2">
    <source>
        <dbReference type="ARBA" id="ARBA00022692"/>
    </source>
</evidence>
<dbReference type="AlphaFoldDB" id="A0A914VJX9"/>
<evidence type="ECO:0000256" key="4">
    <source>
        <dbReference type="ARBA" id="ARBA00023136"/>
    </source>
</evidence>
<dbReference type="PANTHER" id="PTHR18945">
    <property type="entry name" value="NEUROTRANSMITTER GATED ION CHANNEL"/>
    <property type="match status" value="1"/>
</dbReference>
<keyword evidence="5" id="KW-0407">Ion channel</keyword>
<dbReference type="WBParaSite" id="PSAMB.scaffold2087size25542.g16253.t1">
    <property type="protein sequence ID" value="PSAMB.scaffold2087size25542.g16253.t1"/>
    <property type="gene ID" value="PSAMB.scaffold2087size25542.g16253"/>
</dbReference>
<dbReference type="PRINTS" id="PR00252">
    <property type="entry name" value="NRIONCHANNEL"/>
</dbReference>
<accession>A0A914VJX9</accession>
<dbReference type="Gene3D" id="2.70.170.10">
    <property type="entry name" value="Neurotransmitter-gated ion-channel ligand-binding domain"/>
    <property type="match status" value="1"/>
</dbReference>
<evidence type="ECO:0000259" key="6">
    <source>
        <dbReference type="Pfam" id="PF02931"/>
    </source>
</evidence>
<comment type="similarity">
    <text evidence="5">Belongs to the ligand-gated ion channel (TC 1.A.9) family.</text>
</comment>
<dbReference type="InterPro" id="IPR006029">
    <property type="entry name" value="Neurotrans-gated_channel_TM"/>
</dbReference>
<feature type="transmembrane region" description="Helical" evidence="5">
    <location>
        <begin position="159"/>
        <end position="181"/>
    </location>
</feature>
<dbReference type="InterPro" id="IPR038050">
    <property type="entry name" value="Neuro_actylchol_rec"/>
</dbReference>
<dbReference type="CDD" id="cd18997">
    <property type="entry name" value="LGIC_ECD_nAChR"/>
    <property type="match status" value="1"/>
</dbReference>
<dbReference type="Pfam" id="PF02931">
    <property type="entry name" value="Neur_chan_LBD"/>
    <property type="match status" value="1"/>
</dbReference>
<dbReference type="InterPro" id="IPR018000">
    <property type="entry name" value="Neurotransmitter_ion_chnl_CS"/>
</dbReference>
<sequence>MLFQYWKDEYLTWDPSKYGGLDVIHVPSHMIWKPDIMVYNNANMNVEENELETNAVIHNDGRMMLFRSLITDITCNLDLTYFPFDQQVCYLMFASWSMDGSKVLLEASNRSDNLDLYIGNTEWTLTDFGFRRNLKYYACCLHAFPDLSYFLVLKRSPSYYIFSLVIPSGFITIVTIIGFFTPHSSTGENTEKVSLGVTALLSMAIIMMMVSDEMPATTEVIPLIGKYYIGLIFIIFLAAFTTTLTLSFQMRGNSGRLVDPITKRFFFITLAKNPYISWIFSVQLPPDIGESADNVELKQKEQTFVFAGEGDRVANKSCRQSNGYIVGGKGEDGENEMRNKKMIDVKLVGVENGAAILKKQDTSGEESSTPSVFPTHVLDQVRTCLQAIDDARITEHIKARIRFEWQQITRMIDRIIMILFIVATTIFATVMLNSQGEKIVLTDEVMNRVKH</sequence>
<feature type="transmembrane region" description="Helical" evidence="5">
    <location>
        <begin position="193"/>
        <end position="211"/>
    </location>
</feature>
<dbReference type="Pfam" id="PF02932">
    <property type="entry name" value="Neur_chan_memb"/>
    <property type="match status" value="1"/>
</dbReference>
<feature type="transmembrane region" description="Helical" evidence="5">
    <location>
        <begin position="227"/>
        <end position="248"/>
    </location>
</feature>
<dbReference type="SUPFAM" id="SSF63712">
    <property type="entry name" value="Nicotinic receptor ligand binding domain-like"/>
    <property type="match status" value="1"/>
</dbReference>
<dbReference type="FunFam" id="2.70.170.10:FF:000028">
    <property type="entry name" value="AcetylCholine Receptor"/>
    <property type="match status" value="1"/>
</dbReference>
<dbReference type="SUPFAM" id="SSF90112">
    <property type="entry name" value="Neurotransmitter-gated ion-channel transmembrane pore"/>
    <property type="match status" value="1"/>
</dbReference>
<dbReference type="Gene3D" id="1.20.58.390">
    <property type="entry name" value="Neurotransmitter-gated ion-channel transmembrane domain"/>
    <property type="match status" value="1"/>
</dbReference>
<keyword evidence="2 5" id="KW-0812">Transmembrane</keyword>
<name>A0A914VJX9_9BILA</name>
<evidence type="ECO:0000313" key="9">
    <source>
        <dbReference type="WBParaSite" id="PSAMB.scaffold2087size25542.g16253.t1"/>
    </source>
</evidence>
<evidence type="ECO:0000256" key="3">
    <source>
        <dbReference type="ARBA" id="ARBA00022989"/>
    </source>
</evidence>
<dbReference type="CDD" id="cd19051">
    <property type="entry name" value="LGIC_TM_cation"/>
    <property type="match status" value="1"/>
</dbReference>
<dbReference type="PROSITE" id="PS00236">
    <property type="entry name" value="NEUROTR_ION_CHANNEL"/>
    <property type="match status" value="1"/>
</dbReference>
<evidence type="ECO:0000256" key="1">
    <source>
        <dbReference type="ARBA" id="ARBA00004141"/>
    </source>
</evidence>
<keyword evidence="3 5" id="KW-1133">Transmembrane helix</keyword>
<keyword evidence="5" id="KW-0406">Ion transport</keyword>
<dbReference type="InterPro" id="IPR036719">
    <property type="entry name" value="Neuro-gated_channel_TM_sf"/>
</dbReference>
<comment type="subcellular location">
    <subcellularLocation>
        <location evidence="1">Membrane</location>
        <topology evidence="1">Multi-pass membrane protein</topology>
    </subcellularLocation>
</comment>
<feature type="domain" description="Neurotransmitter-gated ion-channel transmembrane" evidence="7">
    <location>
        <begin position="164"/>
        <end position="431"/>
    </location>
</feature>
<dbReference type="GO" id="GO:0016020">
    <property type="term" value="C:membrane"/>
    <property type="evidence" value="ECO:0007669"/>
    <property type="project" value="UniProtKB-SubCell"/>
</dbReference>
<dbReference type="Proteomes" id="UP000887566">
    <property type="component" value="Unplaced"/>
</dbReference>
<keyword evidence="5" id="KW-0813">Transport</keyword>
<dbReference type="InterPro" id="IPR006201">
    <property type="entry name" value="Neur_channel"/>
</dbReference>
<evidence type="ECO:0000259" key="7">
    <source>
        <dbReference type="Pfam" id="PF02932"/>
    </source>
</evidence>
<feature type="domain" description="Neurotransmitter-gated ion-channel ligand-binding" evidence="6">
    <location>
        <begin position="3"/>
        <end position="157"/>
    </location>
</feature>
<keyword evidence="4 5" id="KW-0472">Membrane</keyword>
<proteinExistence type="inferred from homology"/>
<evidence type="ECO:0000256" key="5">
    <source>
        <dbReference type="RuleBase" id="RU000687"/>
    </source>
</evidence>
<dbReference type="InterPro" id="IPR006202">
    <property type="entry name" value="Neur_chan_lig-bd"/>
</dbReference>
<evidence type="ECO:0000313" key="8">
    <source>
        <dbReference type="Proteomes" id="UP000887566"/>
    </source>
</evidence>
<reference evidence="9" key="1">
    <citation type="submission" date="2022-11" db="UniProtKB">
        <authorList>
            <consortium name="WormBaseParasite"/>
        </authorList>
    </citation>
    <scope>IDENTIFICATION</scope>
</reference>
<feature type="transmembrane region" description="Helical" evidence="5">
    <location>
        <begin position="415"/>
        <end position="432"/>
    </location>
</feature>
<dbReference type="GO" id="GO:0005230">
    <property type="term" value="F:extracellular ligand-gated monoatomic ion channel activity"/>
    <property type="evidence" value="ECO:0007669"/>
    <property type="project" value="InterPro"/>
</dbReference>